<comment type="caution">
    <text evidence="1">The sequence shown here is derived from an EMBL/GenBank/DDBJ whole genome shotgun (WGS) entry which is preliminary data.</text>
</comment>
<dbReference type="InterPro" id="IPR013320">
    <property type="entry name" value="ConA-like_dom_sf"/>
</dbReference>
<dbReference type="InterPro" id="IPR056928">
    <property type="entry name" value="Gp77-like"/>
</dbReference>
<feature type="non-terminal residue" evidence="1">
    <location>
        <position position="683"/>
    </location>
</feature>
<proteinExistence type="predicted"/>
<name>A0A9W4TQS3_9PROT</name>
<sequence>MVYIPQKELNCGSSSDDNASTDDTAANDNTVVTQENRNPLVLPSGCLSSTVLKLSCKGIQAKKYYSFDLSNRMISGDTINKVEVYPNDDTVTGTQATYDKQSFKVLLAGGESITNVGILFIITTLSGEVLKFTCVLPIRPEGVLQVGLGANYVMGGQGPSGKGALNLDIGTVDTLLPGQNATADIIHDEDGKGTINLGIPQGAAGANGKDGTNGQDGKSYINDGTVDLNIKSLQLGDIQTIDISDVPDGRIFIDRKNNQLVIKQNNQWVPLNNMSNFELETTYKNNTGTFPINFAPVKLVGSAGAVSGATGLTAGYLSPDTTKGLPTPTTMLIRVDFKISSTDTTDSDYYILGYEGSFNIRINPGKKTVSFYNAQTKSYSIDYSKLTINLHDDKFHTAYFILNNGYKGYTCFAIDGVYFNRELPTGNLYLTNLRVRGNKNNTVTANALTIKNLGISSKLPSLLNNQMVPTDFTEFEGYYTLINNALENKQLEQGILLKPYSNLDSLNTIIPIYMNDSSNNMAAFDEDGLCKGTGLMTTALALDTFTFECYFKYNSIYDNTATSSRRSIIGKFGLFSIGIAANSNSKFTYKDYASDTETTLIDDIQKDRWHTLAISCKNNIASIFVDGVKKGNVAFNFSWNYIFFRGLGYKDYVPLENTIVIKNISMIVGQAKYYNDYDLSLTP</sequence>
<dbReference type="EMBL" id="CAMXCM010000011">
    <property type="protein sequence ID" value="CAI3958360.1"/>
    <property type="molecule type" value="Genomic_DNA"/>
</dbReference>
<dbReference type="SUPFAM" id="SSF49899">
    <property type="entry name" value="Concanavalin A-like lectins/glucanases"/>
    <property type="match status" value="1"/>
</dbReference>
<evidence type="ECO:0000313" key="2">
    <source>
        <dbReference type="Proteomes" id="UP001154255"/>
    </source>
</evidence>
<dbReference type="AlphaFoldDB" id="A0A9W4TQS3"/>
<evidence type="ECO:0000313" key="1">
    <source>
        <dbReference type="EMBL" id="CAI3958360.1"/>
    </source>
</evidence>
<reference evidence="1" key="1">
    <citation type="submission" date="2022-10" db="EMBL/GenBank/DDBJ databases">
        <authorList>
            <person name="Botero Cardona J."/>
        </authorList>
    </citation>
    <scope>NUCLEOTIDE SEQUENCE</scope>
    <source>
        <strain evidence="1">LMG 31819</strain>
    </source>
</reference>
<keyword evidence="1" id="KW-0167">Capsid protein</keyword>
<protein>
    <submittedName>
        <fullName evidence="1">Lysophospholipase L1 or related esterase. Includes spore coat protein LipC/YcsK (TesA)</fullName>
    </submittedName>
</protein>
<organism evidence="1 2">
    <name type="scientific">Commensalibacter communis</name>
    <dbReference type="NCBI Taxonomy" id="2972786"/>
    <lineage>
        <taxon>Bacteria</taxon>
        <taxon>Pseudomonadati</taxon>
        <taxon>Pseudomonadota</taxon>
        <taxon>Alphaproteobacteria</taxon>
        <taxon>Acetobacterales</taxon>
        <taxon>Acetobacteraceae</taxon>
    </lineage>
</organism>
<accession>A0A9W4TQS3</accession>
<dbReference type="Pfam" id="PF23148">
    <property type="entry name" value="Gp77"/>
    <property type="match status" value="1"/>
</dbReference>
<keyword evidence="1" id="KW-0946">Virion</keyword>
<dbReference type="Proteomes" id="UP001154255">
    <property type="component" value="Unassembled WGS sequence"/>
</dbReference>
<gene>
    <name evidence="1" type="ORF">R53530_LOCUS2265</name>
</gene>